<dbReference type="OMA" id="CIDHEYI"/>
<dbReference type="Ensembl" id="ENSACIT00000015081.1">
    <property type="protein sequence ID" value="ENSACIP00000014686.1"/>
    <property type="gene ID" value="ENSACIG00000011420.1"/>
</dbReference>
<dbReference type="Proteomes" id="UP000261340">
    <property type="component" value="Unplaced"/>
</dbReference>
<evidence type="ECO:0000313" key="5">
    <source>
        <dbReference type="Proteomes" id="UP000261340"/>
    </source>
</evidence>
<name>A0A3Q0RVB4_AMPCI</name>
<proteinExistence type="inferred from homology"/>
<dbReference type="STRING" id="61819.ENSACIP00000014686"/>
<protein>
    <recommendedName>
        <fullName evidence="3">Scaffolding anchor of CK1 domain-containing protein</fullName>
    </recommendedName>
</protein>
<feature type="domain" description="Scaffolding anchor of CK1" evidence="3">
    <location>
        <begin position="18"/>
        <end position="143"/>
    </location>
</feature>
<reference evidence="4" key="1">
    <citation type="submission" date="2025-08" db="UniProtKB">
        <authorList>
            <consortium name="Ensembl"/>
        </authorList>
    </citation>
    <scope>IDENTIFICATION</scope>
</reference>
<evidence type="ECO:0000256" key="2">
    <source>
        <dbReference type="SAM" id="MobiDB-lite"/>
    </source>
</evidence>
<feature type="compositionally biased region" description="Basic and acidic residues" evidence="2">
    <location>
        <begin position="77"/>
        <end position="86"/>
    </location>
</feature>
<dbReference type="InterPro" id="IPR050944">
    <property type="entry name" value="FAM83"/>
</dbReference>
<organism evidence="4 5">
    <name type="scientific">Amphilophus citrinellus</name>
    <name type="common">Midas cichlid</name>
    <name type="synonym">Cichlasoma citrinellum</name>
    <dbReference type="NCBI Taxonomy" id="61819"/>
    <lineage>
        <taxon>Eukaryota</taxon>
        <taxon>Metazoa</taxon>
        <taxon>Chordata</taxon>
        <taxon>Craniata</taxon>
        <taxon>Vertebrata</taxon>
        <taxon>Euteleostomi</taxon>
        <taxon>Actinopterygii</taxon>
        <taxon>Neopterygii</taxon>
        <taxon>Teleostei</taxon>
        <taxon>Neoteleostei</taxon>
        <taxon>Acanthomorphata</taxon>
        <taxon>Ovalentaria</taxon>
        <taxon>Cichlomorphae</taxon>
        <taxon>Cichliformes</taxon>
        <taxon>Cichlidae</taxon>
        <taxon>New World cichlids</taxon>
        <taxon>Cichlasomatinae</taxon>
        <taxon>Heroini</taxon>
        <taxon>Amphilophus</taxon>
    </lineage>
</organism>
<dbReference type="GO" id="GO:0019901">
    <property type="term" value="F:protein kinase binding"/>
    <property type="evidence" value="ECO:0007669"/>
    <property type="project" value="TreeGrafter"/>
</dbReference>
<dbReference type="AlphaFoldDB" id="A0A3Q0RVB4"/>
<keyword evidence="5" id="KW-1185">Reference proteome</keyword>
<sequence length="177" mass="20493">MESNLSCLSSLEEDAPVYIQPHYKESYRLAIYALLCGGKEAYEEFIRAEQINHFLSEEEIVFIVKNAELPVVEDDSEGRRGADEVRPSTYFPTESDEEVPDLDLGWPEVKLEDTETTISLLFNPPRQNTPTVKEVVRKQIQEPHRAKCNFPVPMHSRHIDMLHNVHVAKYLKNFKLH</sequence>
<evidence type="ECO:0000256" key="1">
    <source>
        <dbReference type="ARBA" id="ARBA00006937"/>
    </source>
</evidence>
<feature type="region of interest" description="Disordered" evidence="2">
    <location>
        <begin position="75"/>
        <end position="94"/>
    </location>
</feature>
<dbReference type="GO" id="GO:0005737">
    <property type="term" value="C:cytoplasm"/>
    <property type="evidence" value="ECO:0007669"/>
    <property type="project" value="TreeGrafter"/>
</dbReference>
<dbReference type="PANTHER" id="PTHR16181">
    <property type="entry name" value="PROTEIN FAM83A-RELATED"/>
    <property type="match status" value="1"/>
</dbReference>
<dbReference type="Pfam" id="PF07894">
    <property type="entry name" value="SACK1"/>
    <property type="match status" value="1"/>
</dbReference>
<comment type="similarity">
    <text evidence="1">Belongs to the FAM83 family.</text>
</comment>
<accession>A0A3Q0RVB4</accession>
<dbReference type="GO" id="GO:0016020">
    <property type="term" value="C:membrane"/>
    <property type="evidence" value="ECO:0007669"/>
    <property type="project" value="TreeGrafter"/>
</dbReference>
<evidence type="ECO:0000259" key="3">
    <source>
        <dbReference type="Pfam" id="PF07894"/>
    </source>
</evidence>
<dbReference type="PANTHER" id="PTHR16181:SF29">
    <property type="entry name" value="PROTEIN FAM83A-RELATED"/>
    <property type="match status" value="1"/>
</dbReference>
<reference evidence="4" key="2">
    <citation type="submission" date="2025-09" db="UniProtKB">
        <authorList>
            <consortium name="Ensembl"/>
        </authorList>
    </citation>
    <scope>IDENTIFICATION</scope>
</reference>
<evidence type="ECO:0000313" key="4">
    <source>
        <dbReference type="Ensembl" id="ENSACIP00000014686.1"/>
    </source>
</evidence>
<dbReference type="InterPro" id="IPR012461">
    <property type="entry name" value="SACK1"/>
</dbReference>
<dbReference type="GeneTree" id="ENSGT00940000157889"/>
<dbReference type="GO" id="GO:0007165">
    <property type="term" value="P:signal transduction"/>
    <property type="evidence" value="ECO:0007669"/>
    <property type="project" value="TreeGrafter"/>
</dbReference>